<dbReference type="GO" id="GO:0004888">
    <property type="term" value="F:transmembrane signaling receptor activity"/>
    <property type="evidence" value="ECO:0007669"/>
    <property type="project" value="InterPro"/>
</dbReference>
<evidence type="ECO:0000256" key="4">
    <source>
        <dbReference type="ARBA" id="ARBA00029447"/>
    </source>
</evidence>
<dbReference type="GO" id="GO:0007165">
    <property type="term" value="P:signal transduction"/>
    <property type="evidence" value="ECO:0007669"/>
    <property type="project" value="UniProtKB-KW"/>
</dbReference>
<comment type="caution">
    <text evidence="8">The sequence shown here is derived from an EMBL/GenBank/DDBJ whole genome shotgun (WGS) entry which is preliminary data.</text>
</comment>
<keyword evidence="2" id="KW-0997">Cell inner membrane</keyword>
<comment type="subcellular location">
    <subcellularLocation>
        <location evidence="1">Cell inner membrane</location>
        <topology evidence="1">Multi-pass membrane protein</topology>
    </subcellularLocation>
</comment>
<dbReference type="Proteomes" id="UP000033774">
    <property type="component" value="Unassembled WGS sequence"/>
</dbReference>
<dbReference type="Gene3D" id="1.10.287.950">
    <property type="entry name" value="Methyl-accepting chemotaxis protein"/>
    <property type="match status" value="1"/>
</dbReference>
<dbReference type="PANTHER" id="PTHR32089">
    <property type="entry name" value="METHYL-ACCEPTING CHEMOTAXIS PROTEIN MCPB"/>
    <property type="match status" value="1"/>
</dbReference>
<feature type="non-terminal residue" evidence="8">
    <location>
        <position position="1"/>
    </location>
</feature>
<dbReference type="PANTHER" id="PTHR32089:SF112">
    <property type="entry name" value="LYSOZYME-LIKE PROTEIN-RELATED"/>
    <property type="match status" value="1"/>
</dbReference>
<evidence type="ECO:0000256" key="5">
    <source>
        <dbReference type="PROSITE-ProRule" id="PRU00284"/>
    </source>
</evidence>
<dbReference type="SMART" id="SM00283">
    <property type="entry name" value="MA"/>
    <property type="match status" value="1"/>
</dbReference>
<dbReference type="PROSITE" id="PS50111">
    <property type="entry name" value="CHEMOTAXIS_TRANSDUC_2"/>
    <property type="match status" value="1"/>
</dbReference>
<name>A0A0F3IX57_9PROT</name>
<keyword evidence="2" id="KW-1003">Cell membrane</keyword>
<dbReference type="PATRIC" id="fig|552518.3.peg.469"/>
<evidence type="ECO:0000313" key="9">
    <source>
        <dbReference type="Proteomes" id="UP000033774"/>
    </source>
</evidence>
<evidence type="ECO:0000259" key="7">
    <source>
        <dbReference type="PROSITE" id="PS50192"/>
    </source>
</evidence>
<sequence length="213" mass="21679">GQLSSSIREIGQQVAHSSEISRRAANEAQVTTVTVRGLLENAAQIGAVVRLIDDIASQTNLLALNATIEAARAGEAGKGFAVVASEVKILANQTAQATEEINRQIGATQAVTQEAVAAINSILTRITDINEIAATVAAAVEQQSAATAEIARNVQQAAEGTQEISDTIGGVTDVAGQTGQTAGRVLAAAQGLTTQAAALRDVVDGFLRGVKAA</sequence>
<dbReference type="GO" id="GO:0005886">
    <property type="term" value="C:plasma membrane"/>
    <property type="evidence" value="ECO:0007669"/>
    <property type="project" value="UniProtKB-SubCell"/>
</dbReference>
<gene>
    <name evidence="8" type="ORF">VZ95_06790</name>
</gene>
<evidence type="ECO:0000256" key="1">
    <source>
        <dbReference type="ARBA" id="ARBA00004429"/>
    </source>
</evidence>
<dbReference type="InterPro" id="IPR004089">
    <property type="entry name" value="MCPsignal_dom"/>
</dbReference>
<comment type="similarity">
    <text evidence="4">Belongs to the methyl-accepting chemotaxis (MCP) protein family.</text>
</comment>
<dbReference type="Pfam" id="PF00015">
    <property type="entry name" value="MCPsignal"/>
    <property type="match status" value="1"/>
</dbReference>
<dbReference type="SUPFAM" id="SSF58104">
    <property type="entry name" value="Methyl-accepting chemotaxis protein (MCP) signaling domain"/>
    <property type="match status" value="1"/>
</dbReference>
<accession>A0A0F3IX57</accession>
<keyword evidence="3 5" id="KW-0807">Transducer</keyword>
<dbReference type="RefSeq" id="WP_045775185.1">
    <property type="nucleotide sequence ID" value="NZ_LAJY01000137.1"/>
</dbReference>
<dbReference type="InterPro" id="IPR000727">
    <property type="entry name" value="T_SNARE_dom"/>
</dbReference>
<dbReference type="InterPro" id="IPR004090">
    <property type="entry name" value="Chemotax_Me-accpt_rcpt"/>
</dbReference>
<protein>
    <submittedName>
        <fullName evidence="8">Chemotaxis protein</fullName>
    </submittedName>
</protein>
<evidence type="ECO:0000256" key="3">
    <source>
        <dbReference type="ARBA" id="ARBA00023224"/>
    </source>
</evidence>
<evidence type="ECO:0000259" key="6">
    <source>
        <dbReference type="PROSITE" id="PS50111"/>
    </source>
</evidence>
<dbReference type="EMBL" id="LAJY01000137">
    <property type="protein sequence ID" value="KJV10174.1"/>
    <property type="molecule type" value="Genomic_DNA"/>
</dbReference>
<proteinExistence type="inferred from homology"/>
<reference evidence="8 9" key="1">
    <citation type="submission" date="2015-03" db="EMBL/GenBank/DDBJ databases">
        <title>Draft genome sequence of Elstera litoralis.</title>
        <authorList>
            <person name="Rahalkar M.C."/>
            <person name="Dhakephalkar P.K."/>
            <person name="Pore S.D."/>
            <person name="Arora P."/>
            <person name="Kapse N.G."/>
            <person name="Pandit P.S."/>
        </authorList>
    </citation>
    <scope>NUCLEOTIDE SEQUENCE [LARGE SCALE GENOMIC DNA]</scope>
    <source>
        <strain evidence="8 9">Dia-1</strain>
    </source>
</reference>
<keyword evidence="9" id="KW-1185">Reference proteome</keyword>
<organism evidence="8 9">
    <name type="scientific">Elstera litoralis</name>
    <dbReference type="NCBI Taxonomy" id="552518"/>
    <lineage>
        <taxon>Bacteria</taxon>
        <taxon>Pseudomonadati</taxon>
        <taxon>Pseudomonadota</taxon>
        <taxon>Alphaproteobacteria</taxon>
        <taxon>Rhodospirillales</taxon>
        <taxon>Rhodospirillaceae</taxon>
        <taxon>Elstera</taxon>
    </lineage>
</organism>
<evidence type="ECO:0000313" key="8">
    <source>
        <dbReference type="EMBL" id="KJV10174.1"/>
    </source>
</evidence>
<feature type="domain" description="T-SNARE coiled-coil homology" evidence="7">
    <location>
        <begin position="109"/>
        <end position="171"/>
    </location>
</feature>
<dbReference type="PROSITE" id="PS50192">
    <property type="entry name" value="T_SNARE"/>
    <property type="match status" value="1"/>
</dbReference>
<dbReference type="GO" id="GO:0006935">
    <property type="term" value="P:chemotaxis"/>
    <property type="evidence" value="ECO:0007669"/>
    <property type="project" value="InterPro"/>
</dbReference>
<keyword evidence="2" id="KW-0472">Membrane</keyword>
<dbReference type="PRINTS" id="PR00260">
    <property type="entry name" value="CHEMTRNSDUCR"/>
</dbReference>
<feature type="domain" description="Methyl-accepting transducer" evidence="6">
    <location>
        <begin position="1"/>
        <end position="193"/>
    </location>
</feature>
<evidence type="ECO:0000256" key="2">
    <source>
        <dbReference type="ARBA" id="ARBA00022519"/>
    </source>
</evidence>
<dbReference type="AlphaFoldDB" id="A0A0F3IX57"/>